<sequence length="175" mass="18541">MSMIRPEARAFLSRWQEAILSGLVLLGSLQAAALTSGVVRGLSYAAALVCAALFIEGVRRGRLPDRSTGAGRVEVDERQITHFTSLGRGEMSIDDLVRVKVRPGARTPTGPDFFWEFTDIHGQRLTISGNVGNGAALFDALTALPGADLEAAIRVSGPNAAGEQIVWEAAAGRPD</sequence>
<reference evidence="1" key="1">
    <citation type="submission" date="2019-09" db="EMBL/GenBank/DDBJ databases">
        <title>Characterisation of the sponge microbiome using genome-centric metagenomics.</title>
        <authorList>
            <person name="Engelberts J.P."/>
            <person name="Robbins S.J."/>
            <person name="De Goeij J.M."/>
            <person name="Aranda M."/>
            <person name="Bell S.C."/>
            <person name="Webster N.S."/>
        </authorList>
    </citation>
    <scope>NUCLEOTIDE SEQUENCE</scope>
    <source>
        <strain evidence="1">SB0664_bin_43</strain>
    </source>
</reference>
<proteinExistence type="predicted"/>
<evidence type="ECO:0000313" key="1">
    <source>
        <dbReference type="EMBL" id="MXY35147.1"/>
    </source>
</evidence>
<protein>
    <submittedName>
        <fullName evidence="1">Uncharacterized protein</fullName>
    </submittedName>
</protein>
<dbReference type="EMBL" id="VXRY01000572">
    <property type="protein sequence ID" value="MXY35147.1"/>
    <property type="molecule type" value="Genomic_DNA"/>
</dbReference>
<dbReference type="AlphaFoldDB" id="A0A6B0Y576"/>
<comment type="caution">
    <text evidence="1">The sequence shown here is derived from an EMBL/GenBank/DDBJ whole genome shotgun (WGS) entry which is preliminary data.</text>
</comment>
<accession>A0A6B0Y576</accession>
<gene>
    <name evidence="1" type="ORF">F4Y60_13905</name>
</gene>
<name>A0A6B0Y576_9RHOB</name>
<organism evidence="1">
    <name type="scientific">Boseongicola sp. SB0664_bin_43</name>
    <dbReference type="NCBI Taxonomy" id="2604844"/>
    <lineage>
        <taxon>Bacteria</taxon>
        <taxon>Pseudomonadati</taxon>
        <taxon>Pseudomonadota</taxon>
        <taxon>Alphaproteobacteria</taxon>
        <taxon>Rhodobacterales</taxon>
        <taxon>Paracoccaceae</taxon>
        <taxon>Boseongicola</taxon>
    </lineage>
</organism>